<feature type="region of interest" description="Disordered" evidence="3">
    <location>
        <begin position="1"/>
        <end position="23"/>
    </location>
</feature>
<reference evidence="5" key="1">
    <citation type="submission" date="2020-05" db="EMBL/GenBank/DDBJ databases">
        <authorList>
            <person name="Chiriac C."/>
            <person name="Salcher M."/>
            <person name="Ghai R."/>
            <person name="Kavagutti S V."/>
        </authorList>
    </citation>
    <scope>NUCLEOTIDE SEQUENCE</scope>
</reference>
<dbReference type="PANTHER" id="PTHR43790:SF4">
    <property type="entry name" value="GUANOSINE IMPORT ATP-BINDING PROTEIN NUPO"/>
    <property type="match status" value="1"/>
</dbReference>
<dbReference type="CDD" id="cd03215">
    <property type="entry name" value="ABC_Carb_Monos_II"/>
    <property type="match status" value="1"/>
</dbReference>
<feature type="compositionally biased region" description="Polar residues" evidence="3">
    <location>
        <begin position="1"/>
        <end position="10"/>
    </location>
</feature>
<sequence>MNASLEATQGSHRENGATPSALSAQNVTKRFPGVIANQNVNFDVARGEVHTLLGENGAGKSTLASILSGLYRPDEGSVLRNGKEIRLSSPRSGLSHGIAMVHQHFRLVDRFSVAENVVLGSKGLSFVLQPKDIEAKVSEVSEKFGLPLDPRAVVGELSAGQRQRVEIVKALYHGAEVLLLDEPTALLAPPEVVKLFETVRAMTSAGKSVVFVSHKLGEVVDISDRITVMRDGKVTGSVKRGEANASRLAELMVGREITLAPRRGTSDSGDVLLSVSQVHLSHDQSQNQPNQPNILSDINLRVRSGEILGIAGVSGNGQRELAEVISGLRQPSQGAVTVCGIPTVGLGARATRQAGLAYVPEDRLGTGLAPSLSMVDNLLLTRDRGFLVDRKSAFKEAEEFITKLEIKTPGPLTPTRKLSGGNAQKVLLARELFSTDSSRVLIVCSPTRGLDVGAVEAVHALLDEARKNGKAILLISEDLDEVMTLADRVLVLYRGSIVLEAKGVADDFEKVGRAMAGLAS</sequence>
<evidence type="ECO:0000256" key="2">
    <source>
        <dbReference type="ARBA" id="ARBA00022840"/>
    </source>
</evidence>
<dbReference type="Pfam" id="PF00005">
    <property type="entry name" value="ABC_tran"/>
    <property type="match status" value="2"/>
</dbReference>
<evidence type="ECO:0000259" key="4">
    <source>
        <dbReference type="PROSITE" id="PS50893"/>
    </source>
</evidence>
<proteinExistence type="predicted"/>
<dbReference type="InterPro" id="IPR017871">
    <property type="entry name" value="ABC_transporter-like_CS"/>
</dbReference>
<dbReference type="PANTHER" id="PTHR43790">
    <property type="entry name" value="CARBOHYDRATE TRANSPORT ATP-BINDING PROTEIN MG119-RELATED"/>
    <property type="match status" value="1"/>
</dbReference>
<keyword evidence="2" id="KW-0067">ATP-binding</keyword>
<dbReference type="InterPro" id="IPR050107">
    <property type="entry name" value="ABC_carbohydrate_import_ATPase"/>
</dbReference>
<dbReference type="EMBL" id="CAEZUN010000189">
    <property type="protein sequence ID" value="CAB4611258.1"/>
    <property type="molecule type" value="Genomic_DNA"/>
</dbReference>
<dbReference type="Gene3D" id="3.40.50.300">
    <property type="entry name" value="P-loop containing nucleotide triphosphate hydrolases"/>
    <property type="match status" value="2"/>
</dbReference>
<organism evidence="5">
    <name type="scientific">freshwater metagenome</name>
    <dbReference type="NCBI Taxonomy" id="449393"/>
    <lineage>
        <taxon>unclassified sequences</taxon>
        <taxon>metagenomes</taxon>
        <taxon>ecological metagenomes</taxon>
    </lineage>
</organism>
<evidence type="ECO:0000256" key="1">
    <source>
        <dbReference type="ARBA" id="ARBA00022741"/>
    </source>
</evidence>
<dbReference type="InterPro" id="IPR003593">
    <property type="entry name" value="AAA+_ATPase"/>
</dbReference>
<accession>A0A6J6HRS3</accession>
<name>A0A6J6HRS3_9ZZZZ</name>
<gene>
    <name evidence="5" type="ORF">UFOPK1826_01280</name>
</gene>
<dbReference type="SUPFAM" id="SSF52540">
    <property type="entry name" value="P-loop containing nucleoside triphosphate hydrolases"/>
    <property type="match status" value="2"/>
</dbReference>
<feature type="domain" description="ABC transporter" evidence="4">
    <location>
        <begin position="22"/>
        <end position="256"/>
    </location>
</feature>
<keyword evidence="1" id="KW-0547">Nucleotide-binding</keyword>
<dbReference type="GO" id="GO:0016887">
    <property type="term" value="F:ATP hydrolysis activity"/>
    <property type="evidence" value="ECO:0007669"/>
    <property type="project" value="InterPro"/>
</dbReference>
<dbReference type="PROSITE" id="PS50893">
    <property type="entry name" value="ABC_TRANSPORTER_2"/>
    <property type="match status" value="2"/>
</dbReference>
<evidence type="ECO:0000313" key="5">
    <source>
        <dbReference type="EMBL" id="CAB4611258.1"/>
    </source>
</evidence>
<evidence type="ECO:0000256" key="3">
    <source>
        <dbReference type="SAM" id="MobiDB-lite"/>
    </source>
</evidence>
<dbReference type="PROSITE" id="PS00211">
    <property type="entry name" value="ABC_TRANSPORTER_1"/>
    <property type="match status" value="2"/>
</dbReference>
<feature type="domain" description="ABC transporter" evidence="4">
    <location>
        <begin position="273"/>
        <end position="519"/>
    </location>
</feature>
<dbReference type="InterPro" id="IPR027417">
    <property type="entry name" value="P-loop_NTPase"/>
</dbReference>
<dbReference type="GO" id="GO:0005524">
    <property type="term" value="F:ATP binding"/>
    <property type="evidence" value="ECO:0007669"/>
    <property type="project" value="UniProtKB-KW"/>
</dbReference>
<dbReference type="CDD" id="cd03216">
    <property type="entry name" value="ABC_Carb_Monos_I"/>
    <property type="match status" value="1"/>
</dbReference>
<dbReference type="InterPro" id="IPR003439">
    <property type="entry name" value="ABC_transporter-like_ATP-bd"/>
</dbReference>
<dbReference type="AlphaFoldDB" id="A0A6J6HRS3"/>
<protein>
    <submittedName>
        <fullName evidence="5">Unannotated protein</fullName>
    </submittedName>
</protein>
<dbReference type="SMART" id="SM00382">
    <property type="entry name" value="AAA"/>
    <property type="match status" value="2"/>
</dbReference>